<comment type="caution">
    <text evidence="3">The sequence shown here is derived from an EMBL/GenBank/DDBJ whole genome shotgun (WGS) entry which is preliminary data.</text>
</comment>
<dbReference type="OrthoDB" id="416496at2759"/>
<dbReference type="GO" id="GO:0008168">
    <property type="term" value="F:methyltransferase activity"/>
    <property type="evidence" value="ECO:0007669"/>
    <property type="project" value="UniProtKB-KW"/>
</dbReference>
<gene>
    <name evidence="3" type="primary">OMS1</name>
    <name evidence="3" type="ORF">LCER1_G008037</name>
</gene>
<dbReference type="AlphaFoldDB" id="A0A7D8UY69"/>
<dbReference type="InterPro" id="IPR050508">
    <property type="entry name" value="Methyltransf_Superfamily"/>
</dbReference>
<dbReference type="EMBL" id="QGMG01000619">
    <property type="protein sequence ID" value="TVY52388.1"/>
    <property type="molecule type" value="Genomic_DNA"/>
</dbReference>
<proteinExistence type="predicted"/>
<evidence type="ECO:0000313" key="4">
    <source>
        <dbReference type="Proteomes" id="UP000481288"/>
    </source>
</evidence>
<dbReference type="SUPFAM" id="SSF53335">
    <property type="entry name" value="S-adenosyl-L-methionine-dependent methyltransferases"/>
    <property type="match status" value="1"/>
</dbReference>
<accession>A0A7D8UY69</accession>
<dbReference type="PANTHER" id="PTHR42912">
    <property type="entry name" value="METHYLTRANSFERASE"/>
    <property type="match status" value="1"/>
</dbReference>
<keyword evidence="4" id="KW-1185">Reference proteome</keyword>
<feature type="transmembrane region" description="Helical" evidence="2">
    <location>
        <begin position="47"/>
        <end position="66"/>
    </location>
</feature>
<keyword evidence="2" id="KW-0472">Membrane</keyword>
<dbReference type="InterPro" id="IPR029063">
    <property type="entry name" value="SAM-dependent_MTases_sf"/>
</dbReference>
<feature type="region of interest" description="Disordered" evidence="1">
    <location>
        <begin position="326"/>
        <end position="345"/>
    </location>
</feature>
<dbReference type="PANTHER" id="PTHR42912:SF83">
    <property type="entry name" value="METHYLTRANSFERASE TYPE 11 DOMAIN-CONTAINING PROTEIN"/>
    <property type="match status" value="1"/>
</dbReference>
<evidence type="ECO:0000313" key="3">
    <source>
        <dbReference type="EMBL" id="TVY52388.1"/>
    </source>
</evidence>
<keyword evidence="2" id="KW-0812">Transmembrane</keyword>
<evidence type="ECO:0000256" key="1">
    <source>
        <dbReference type="SAM" id="MobiDB-lite"/>
    </source>
</evidence>
<dbReference type="Gene3D" id="3.40.50.150">
    <property type="entry name" value="Vaccinia Virus protein VP39"/>
    <property type="match status" value="1"/>
</dbReference>
<organism evidence="3 4">
    <name type="scientific">Lachnellula cervina</name>
    <dbReference type="NCBI Taxonomy" id="1316786"/>
    <lineage>
        <taxon>Eukaryota</taxon>
        <taxon>Fungi</taxon>
        <taxon>Dikarya</taxon>
        <taxon>Ascomycota</taxon>
        <taxon>Pezizomycotina</taxon>
        <taxon>Leotiomycetes</taxon>
        <taxon>Helotiales</taxon>
        <taxon>Lachnaceae</taxon>
        <taxon>Lachnellula</taxon>
    </lineage>
</organism>
<sequence length="345" mass="38278">MASIPIGRFSYGQHSRPSSIKPPPPPRTYSSPPTVTRNPLRYRTIPIVFGSITLFGLSAYLFYLGITLSRPSPNPIPSSAALQPDVSARYDDIAGSFDDKVEWTETLMGISKRRMQLVGKARGDVLEVSVGTGRNLEGYGFSFSDTKRGGDGKGEVKSFTAIDKSGEMLEIAHEKFSRLFPGIVGVRWVIGDASVRSAIPAPPKSSNERSGNKEGEKYDTVVQTMGLCSVDDPVALLRCLGDVVKEEEGRILLLEHGRGRWAWLNGVLDKFAEAHAHEFGCWWNRDLGKIVEESGLVVVEAKRWHGGTTCWFELKKPRSEPAQEVARAAEEKVENPETKTKKWWW</sequence>
<keyword evidence="3" id="KW-0489">Methyltransferase</keyword>
<protein>
    <submittedName>
        <fullName evidence="3">Methyltransferase OMS1, mitochondrial</fullName>
    </submittedName>
</protein>
<dbReference type="GO" id="GO:0032259">
    <property type="term" value="P:methylation"/>
    <property type="evidence" value="ECO:0007669"/>
    <property type="project" value="UniProtKB-KW"/>
</dbReference>
<name>A0A7D8UY69_9HELO</name>
<keyword evidence="2" id="KW-1133">Transmembrane helix</keyword>
<dbReference type="CDD" id="cd02440">
    <property type="entry name" value="AdoMet_MTases"/>
    <property type="match status" value="1"/>
</dbReference>
<evidence type="ECO:0000256" key="2">
    <source>
        <dbReference type="SAM" id="Phobius"/>
    </source>
</evidence>
<dbReference type="Pfam" id="PF13489">
    <property type="entry name" value="Methyltransf_23"/>
    <property type="match status" value="1"/>
</dbReference>
<reference evidence="3 4" key="1">
    <citation type="submission" date="2018-05" db="EMBL/GenBank/DDBJ databases">
        <title>Whole genome sequencing for identification of molecular markers to develop diagnostic detection tools for the regulated plant pathogen Lachnellula willkommii.</title>
        <authorList>
            <person name="Giroux E."/>
            <person name="Bilodeau G."/>
        </authorList>
    </citation>
    <scope>NUCLEOTIDE SEQUENCE [LARGE SCALE GENOMIC DNA]</scope>
    <source>
        <strain evidence="3 4">CBS 625.97</strain>
    </source>
</reference>
<feature type="region of interest" description="Disordered" evidence="1">
    <location>
        <begin position="1"/>
        <end position="36"/>
    </location>
</feature>
<dbReference type="Proteomes" id="UP000481288">
    <property type="component" value="Unassembled WGS sequence"/>
</dbReference>
<keyword evidence="3" id="KW-0808">Transferase</keyword>